<dbReference type="PROSITE" id="PS50943">
    <property type="entry name" value="HTH_CROC1"/>
    <property type="match status" value="1"/>
</dbReference>
<gene>
    <name evidence="2" type="ORF">KHQ06_06470</name>
</gene>
<proteinExistence type="predicted"/>
<dbReference type="Gene3D" id="1.10.260.40">
    <property type="entry name" value="lambda repressor-like DNA-binding domains"/>
    <property type="match status" value="1"/>
</dbReference>
<dbReference type="SUPFAM" id="SSF47413">
    <property type="entry name" value="lambda repressor-like DNA-binding domains"/>
    <property type="match status" value="1"/>
</dbReference>
<evidence type="ECO:0000313" key="3">
    <source>
        <dbReference type="Proteomes" id="UP000683310"/>
    </source>
</evidence>
<evidence type="ECO:0000313" key="2">
    <source>
        <dbReference type="EMBL" id="QVI22659.1"/>
    </source>
</evidence>
<dbReference type="InterPro" id="IPR001387">
    <property type="entry name" value="Cro/C1-type_HTH"/>
</dbReference>
<dbReference type="Proteomes" id="UP000683310">
    <property type="component" value="Chromosome"/>
</dbReference>
<accession>A0ABX8CUU4</accession>
<sequence length="400" mass="43201">MMIDDSAGVGERVAEARKLKGWTQSRLAMETGLSPSLISAVEQGRRAATSAYVSACAKALMTSAPELLGQPYAPTTTEDREIHAAIALLRNELAAWDMPAPDVQVRPTPELSKDVLDARRYRRDAAAAKLAAKLPPLLVETRALVHRSDGRARERACTLLAELYYNARSLAHKLGYQDLAALAVDRMTWAAGESGDPLWIAAAQFHRATLLTNGGDWKTALAFLERCRAQIEGQLGIGEEPDLIAWGGLHLQSGLAAARAGNRAQADAHLAEAADTARRIGHDRDEILVFGPTNVGIWSVALAVEMADGAVALERADGFVIPHGTPKSRSGHHYIDVARAYLLHGNRSLVMPALQTAKAIAPSMVRWHPMVHETVRVLAREEARSTESVRGFASWCGIAT</sequence>
<dbReference type="Pfam" id="PF01381">
    <property type="entry name" value="HTH_3"/>
    <property type="match status" value="1"/>
</dbReference>
<protein>
    <submittedName>
        <fullName evidence="2">Helix-turn-helix transcriptional regulator</fullName>
    </submittedName>
</protein>
<evidence type="ECO:0000259" key="1">
    <source>
        <dbReference type="PROSITE" id="PS50943"/>
    </source>
</evidence>
<dbReference type="SMART" id="SM00530">
    <property type="entry name" value="HTH_XRE"/>
    <property type="match status" value="1"/>
</dbReference>
<dbReference type="CDD" id="cd00093">
    <property type="entry name" value="HTH_XRE"/>
    <property type="match status" value="1"/>
</dbReference>
<name>A0ABX8CUU4_9NOCA</name>
<feature type="domain" description="HTH cro/C1-type" evidence="1">
    <location>
        <begin position="13"/>
        <end position="67"/>
    </location>
</feature>
<reference evidence="2 3" key="1">
    <citation type="submission" date="2021-04" db="EMBL/GenBank/DDBJ databases">
        <title>Nocardia tengchongensis.</title>
        <authorList>
            <person name="Zhuang k."/>
            <person name="Ran Y."/>
            <person name="Li W."/>
        </authorList>
    </citation>
    <scope>NUCLEOTIDE SEQUENCE [LARGE SCALE GENOMIC DNA]</scope>
    <source>
        <strain evidence="2 3">CFH S0057</strain>
    </source>
</reference>
<organism evidence="2 3">
    <name type="scientific">Nocardia tengchongensis</name>
    <dbReference type="NCBI Taxonomy" id="2055889"/>
    <lineage>
        <taxon>Bacteria</taxon>
        <taxon>Bacillati</taxon>
        <taxon>Actinomycetota</taxon>
        <taxon>Actinomycetes</taxon>
        <taxon>Mycobacteriales</taxon>
        <taxon>Nocardiaceae</taxon>
        <taxon>Nocardia</taxon>
    </lineage>
</organism>
<dbReference type="InterPro" id="IPR010982">
    <property type="entry name" value="Lambda_DNA-bd_dom_sf"/>
</dbReference>
<keyword evidence="3" id="KW-1185">Reference proteome</keyword>
<dbReference type="EMBL" id="CP074371">
    <property type="protein sequence ID" value="QVI22659.1"/>
    <property type="molecule type" value="Genomic_DNA"/>
</dbReference>